<evidence type="ECO:0000259" key="1">
    <source>
        <dbReference type="Pfam" id="PF22936"/>
    </source>
</evidence>
<name>W1NNX9_AMBTC</name>
<dbReference type="Proteomes" id="UP000017836">
    <property type="component" value="Unassembled WGS sequence"/>
</dbReference>
<reference evidence="3" key="1">
    <citation type="journal article" date="2013" name="Science">
        <title>The Amborella genome and the evolution of flowering plants.</title>
        <authorList>
            <consortium name="Amborella Genome Project"/>
        </authorList>
    </citation>
    <scope>NUCLEOTIDE SEQUENCE [LARGE SCALE GENOMIC DNA]</scope>
</reference>
<proteinExistence type="predicted"/>
<dbReference type="PANTHER" id="PTHR47592:SF24">
    <property type="entry name" value="BNACNNG30200D PROTEIN"/>
    <property type="match status" value="1"/>
</dbReference>
<dbReference type="HOGENOM" id="CLU_173553_0_0_1"/>
<feature type="non-terminal residue" evidence="2">
    <location>
        <position position="113"/>
    </location>
</feature>
<evidence type="ECO:0000313" key="2">
    <source>
        <dbReference type="EMBL" id="ERM97766.1"/>
    </source>
</evidence>
<organism evidence="2 3">
    <name type="scientific">Amborella trichopoda</name>
    <dbReference type="NCBI Taxonomy" id="13333"/>
    <lineage>
        <taxon>Eukaryota</taxon>
        <taxon>Viridiplantae</taxon>
        <taxon>Streptophyta</taxon>
        <taxon>Embryophyta</taxon>
        <taxon>Tracheophyta</taxon>
        <taxon>Spermatophyta</taxon>
        <taxon>Magnoliopsida</taxon>
        <taxon>Amborellales</taxon>
        <taxon>Amborellaceae</taxon>
        <taxon>Amborella</taxon>
    </lineage>
</organism>
<accession>W1NNX9</accession>
<dbReference type="AlphaFoldDB" id="W1NNX9"/>
<keyword evidence="3" id="KW-1185">Reference proteome</keyword>
<dbReference type="InterPro" id="IPR054722">
    <property type="entry name" value="PolX-like_BBD"/>
</dbReference>
<dbReference type="Pfam" id="PF22936">
    <property type="entry name" value="Pol_BBD"/>
    <property type="match status" value="1"/>
</dbReference>
<dbReference type="eggNOG" id="KOG0017">
    <property type="taxonomic scope" value="Eukaryota"/>
</dbReference>
<evidence type="ECO:0000313" key="3">
    <source>
        <dbReference type="Proteomes" id="UP000017836"/>
    </source>
</evidence>
<dbReference type="Gramene" id="ERM97766">
    <property type="protein sequence ID" value="ERM97766"/>
    <property type="gene ID" value="AMTR_s00116p00069020"/>
</dbReference>
<protein>
    <recommendedName>
        <fullName evidence="1">Retrovirus-related Pol polyprotein from transposon TNT 1-94-like beta-barrel domain-containing protein</fullName>
    </recommendedName>
</protein>
<gene>
    <name evidence="2" type="ORF">AMTR_s00116p00069020</name>
</gene>
<dbReference type="EMBL" id="KI395851">
    <property type="protein sequence ID" value="ERM97766.1"/>
    <property type="molecule type" value="Genomic_DNA"/>
</dbReference>
<sequence>MVEESPTVTPSDGWWIDLGETRHITTSKEHVVDFREKKVGDWKLYMGNTSWVHILGVAIVKLPLPSRGTLTFNDIIYAPVMRHYLISLSKVDKNGVEGNVKKGNMTFLKDGVE</sequence>
<dbReference type="PANTHER" id="PTHR47592">
    <property type="entry name" value="PBF68 PROTEIN"/>
    <property type="match status" value="1"/>
</dbReference>
<feature type="domain" description="Retrovirus-related Pol polyprotein from transposon TNT 1-94-like beta-barrel" evidence="1">
    <location>
        <begin position="14"/>
        <end position="95"/>
    </location>
</feature>